<accession>A0A7U6JH61</accession>
<gene>
    <name evidence="1" type="ordered locus">CSE_13760</name>
</gene>
<dbReference type="OrthoDB" id="3963523at2"/>
<name>A0A7U6JH61_CALEA</name>
<dbReference type="AlphaFoldDB" id="A0A7U6JH61"/>
<reference evidence="1 2" key="1">
    <citation type="submission" date="2011-01" db="EMBL/GenBank/DDBJ databases">
        <title>Whole genome sequence of Caldisericum exile AZM16c01.</title>
        <authorList>
            <person name="Narita-Yamada S."/>
            <person name="Kawakoshi A."/>
            <person name="Nakamura S."/>
            <person name="Sasagawa M."/>
            <person name="Fukada J."/>
            <person name="Sekine M."/>
            <person name="Kato Y."/>
            <person name="Fukai R."/>
            <person name="Sasaki K."/>
            <person name="Hanamaki A."/>
            <person name="Narita H."/>
            <person name="Konno Y."/>
            <person name="Mori K."/>
            <person name="Yamazaki S."/>
            <person name="Suzuki K."/>
            <person name="Fujita N."/>
        </authorList>
    </citation>
    <scope>NUCLEOTIDE SEQUENCE [LARGE SCALE GENOMIC DNA]</scope>
    <source>
        <strain evidence="2">DSM 21853 / NBRC 104410 / AZM16c01</strain>
    </source>
</reference>
<dbReference type="SUPFAM" id="SSF81301">
    <property type="entry name" value="Nucleotidyltransferase"/>
    <property type="match status" value="1"/>
</dbReference>
<dbReference type="EMBL" id="AP012051">
    <property type="protein sequence ID" value="BAL81502.1"/>
    <property type="molecule type" value="Genomic_DNA"/>
</dbReference>
<proteinExistence type="predicted"/>
<protein>
    <recommendedName>
        <fullName evidence="3">Nucleotidyltransferase family protein</fullName>
    </recommendedName>
</protein>
<evidence type="ECO:0000313" key="1">
    <source>
        <dbReference type="EMBL" id="BAL81502.1"/>
    </source>
</evidence>
<dbReference type="InterPro" id="IPR043519">
    <property type="entry name" value="NT_sf"/>
</dbReference>
<dbReference type="Proteomes" id="UP000004793">
    <property type="component" value="Chromosome"/>
</dbReference>
<evidence type="ECO:0000313" key="2">
    <source>
        <dbReference type="Proteomes" id="UP000004793"/>
    </source>
</evidence>
<evidence type="ECO:0008006" key="3">
    <source>
        <dbReference type="Google" id="ProtNLM"/>
    </source>
</evidence>
<organism evidence="1 2">
    <name type="scientific">Caldisericum exile (strain DSM 21853 / NBRC 104410 / AZM16c01)</name>
    <dbReference type="NCBI Taxonomy" id="511051"/>
    <lineage>
        <taxon>Bacteria</taxon>
        <taxon>Pseudomonadati</taxon>
        <taxon>Caldisericota/Cryosericota group</taxon>
        <taxon>Caldisericota</taxon>
        <taxon>Caldisericia</taxon>
        <taxon>Caldisericales</taxon>
        <taxon>Caldisericaceae</taxon>
        <taxon>Caldisericum</taxon>
    </lineage>
</organism>
<keyword evidence="2" id="KW-1185">Reference proteome</keyword>
<sequence length="250" mass="29050">MGRTEELVNLAKDLIDKAKAEGPNLRLLGGLAVYLNSPKGRTIETLKREYKDLDFVVNRKGVKGLSRIFNENGLMEDKQFNALHGATRLLYYKGNEFQIDVFIGVFEQCHKIDLEQRITMLPYTISLGDVFLTKIQIHKMNEKDVKDLLMFLIDHDFGLENKVELNELEYILSITSNDWGWYTTARDNLILLKDFSKDYLTGKDYDRVQAVIGYIINAMDNAPKTLSWKMRSIIGRKMPWYDEPEEVRLE</sequence>
<dbReference type="RefSeq" id="WP_014453897.1">
    <property type="nucleotide sequence ID" value="NC_017096.1"/>
</dbReference>
<dbReference type="KEGG" id="cex:CSE_13760"/>